<dbReference type="InterPro" id="IPR011604">
    <property type="entry name" value="PDDEXK-like_dom_sf"/>
</dbReference>
<dbReference type="InterPro" id="IPR021229">
    <property type="entry name" value="DUF2800"/>
</dbReference>
<evidence type="ECO:0000313" key="1">
    <source>
        <dbReference type="EMBL" id="CAB4121039.1"/>
    </source>
</evidence>
<proteinExistence type="predicted"/>
<organism evidence="1">
    <name type="scientific">uncultured Caudovirales phage</name>
    <dbReference type="NCBI Taxonomy" id="2100421"/>
    <lineage>
        <taxon>Viruses</taxon>
        <taxon>Duplodnaviria</taxon>
        <taxon>Heunggongvirae</taxon>
        <taxon>Uroviricota</taxon>
        <taxon>Caudoviricetes</taxon>
        <taxon>Peduoviridae</taxon>
        <taxon>Maltschvirus</taxon>
        <taxon>Maltschvirus maltsch</taxon>
    </lineage>
</organism>
<accession>A0A6J5KLE6</accession>
<dbReference type="Gene3D" id="3.90.320.10">
    <property type="match status" value="1"/>
</dbReference>
<protein>
    <recommendedName>
        <fullName evidence="2">DUF2800 domain-containing protein</fullName>
    </recommendedName>
</protein>
<reference evidence="1" key="1">
    <citation type="submission" date="2020-04" db="EMBL/GenBank/DDBJ databases">
        <authorList>
            <person name="Chiriac C."/>
            <person name="Salcher M."/>
            <person name="Ghai R."/>
            <person name="Kavagutti S V."/>
        </authorList>
    </citation>
    <scope>NUCLEOTIDE SEQUENCE</scope>
</reference>
<evidence type="ECO:0008006" key="2">
    <source>
        <dbReference type="Google" id="ProtNLM"/>
    </source>
</evidence>
<sequence length="363" mass="40364">MSHAKLSPSSSDRWMTCPASIRLSEGMPNKSSAFAEEGTRAHALAEQILTGEFIDPSEIEDGMLDNVLIYVDHIKNLVDATAGDLQIEVRVHVNEDIYGTADAIVWSDNTKTLYVRDLKYGAGLAVEVLDNTQLKVYALAALLTTGKKANVIDLGIVQPRCPHADGPIRTLQYDAIELIDFWSDILEAAEKTKLIDSPIVAGEHCRFCPAAPVCPEIKSKAQLAARNVFSVGNVYDPKELSKMLDWLPVLEGWIKNVREFAYQEAEAGNTPPNYKLVEKRATRRWRVEETAQAELQKVLGDEIFDKKFKSPAQIEKLLDKTQKGLVTELTMKESSGHTLVHEDDSRQAVRVDAKAAFLNIDME</sequence>
<dbReference type="Pfam" id="PF10926">
    <property type="entry name" value="DUF2800"/>
    <property type="match status" value="1"/>
</dbReference>
<dbReference type="EMBL" id="LR796141">
    <property type="protein sequence ID" value="CAB4121039.1"/>
    <property type="molecule type" value="Genomic_DNA"/>
</dbReference>
<name>A0A6J5KLE6_9CAUD</name>
<gene>
    <name evidence="1" type="ORF">UFOVP7_23</name>
</gene>